<dbReference type="EMBL" id="JACGWJ010000022">
    <property type="protein sequence ID" value="KAL0329045.1"/>
    <property type="molecule type" value="Genomic_DNA"/>
</dbReference>
<feature type="compositionally biased region" description="Polar residues" evidence="1">
    <location>
        <begin position="39"/>
        <end position="49"/>
    </location>
</feature>
<reference evidence="2" key="1">
    <citation type="submission" date="2020-06" db="EMBL/GenBank/DDBJ databases">
        <authorList>
            <person name="Li T."/>
            <person name="Hu X."/>
            <person name="Zhang T."/>
            <person name="Song X."/>
            <person name="Zhang H."/>
            <person name="Dai N."/>
            <person name="Sheng W."/>
            <person name="Hou X."/>
            <person name="Wei L."/>
        </authorList>
    </citation>
    <scope>NUCLEOTIDE SEQUENCE</scope>
    <source>
        <strain evidence="2">G02</strain>
        <tissue evidence="2">Leaf</tissue>
    </source>
</reference>
<organism evidence="2">
    <name type="scientific">Sesamum radiatum</name>
    <name type="common">Black benniseed</name>
    <dbReference type="NCBI Taxonomy" id="300843"/>
    <lineage>
        <taxon>Eukaryota</taxon>
        <taxon>Viridiplantae</taxon>
        <taxon>Streptophyta</taxon>
        <taxon>Embryophyta</taxon>
        <taxon>Tracheophyta</taxon>
        <taxon>Spermatophyta</taxon>
        <taxon>Magnoliopsida</taxon>
        <taxon>eudicotyledons</taxon>
        <taxon>Gunneridae</taxon>
        <taxon>Pentapetalae</taxon>
        <taxon>asterids</taxon>
        <taxon>lamiids</taxon>
        <taxon>Lamiales</taxon>
        <taxon>Pedaliaceae</taxon>
        <taxon>Sesamum</taxon>
    </lineage>
</organism>
<comment type="caution">
    <text evidence="2">The sequence shown here is derived from an EMBL/GenBank/DDBJ whole genome shotgun (WGS) entry which is preliminary data.</text>
</comment>
<name>A0AAW2MCA1_SESRA</name>
<evidence type="ECO:0000313" key="2">
    <source>
        <dbReference type="EMBL" id="KAL0329045.1"/>
    </source>
</evidence>
<dbReference type="AlphaFoldDB" id="A0AAW2MCA1"/>
<protein>
    <submittedName>
        <fullName evidence="2">Uncharacterized protein</fullName>
    </submittedName>
</protein>
<feature type="region of interest" description="Disordered" evidence="1">
    <location>
        <begin position="1"/>
        <end position="51"/>
    </location>
</feature>
<proteinExistence type="predicted"/>
<reference evidence="2" key="2">
    <citation type="journal article" date="2024" name="Plant">
        <title>Genomic evolution and insights into agronomic trait innovations of Sesamum species.</title>
        <authorList>
            <person name="Miao H."/>
            <person name="Wang L."/>
            <person name="Qu L."/>
            <person name="Liu H."/>
            <person name="Sun Y."/>
            <person name="Le M."/>
            <person name="Wang Q."/>
            <person name="Wei S."/>
            <person name="Zheng Y."/>
            <person name="Lin W."/>
            <person name="Duan Y."/>
            <person name="Cao H."/>
            <person name="Xiong S."/>
            <person name="Wang X."/>
            <person name="Wei L."/>
            <person name="Li C."/>
            <person name="Ma Q."/>
            <person name="Ju M."/>
            <person name="Zhao R."/>
            <person name="Li G."/>
            <person name="Mu C."/>
            <person name="Tian Q."/>
            <person name="Mei H."/>
            <person name="Zhang T."/>
            <person name="Gao T."/>
            <person name="Zhang H."/>
        </authorList>
    </citation>
    <scope>NUCLEOTIDE SEQUENCE</scope>
    <source>
        <strain evidence="2">G02</strain>
    </source>
</reference>
<evidence type="ECO:0000256" key="1">
    <source>
        <dbReference type="SAM" id="MobiDB-lite"/>
    </source>
</evidence>
<gene>
    <name evidence="2" type="ORF">Sradi_4891200</name>
</gene>
<accession>A0AAW2MCA1</accession>
<sequence length="74" mass="7272">MTTGAPSPHGRERRGQGRGCGRGRGPLSPSRAEPADLATPSSDVVSQPPSILADSGVVGSAAAVASSSHSPARP</sequence>